<keyword evidence="4" id="KW-1185">Reference proteome</keyword>
<proteinExistence type="inferred from homology"/>
<dbReference type="Pfam" id="PF00583">
    <property type="entry name" value="Acetyltransf_1"/>
    <property type="match status" value="1"/>
</dbReference>
<dbReference type="InterPro" id="IPR016181">
    <property type="entry name" value="Acyl_CoA_acyltransferase"/>
</dbReference>
<comment type="pathway">
    <text evidence="1">Nucleotide-sugar biosynthesis; UDP-N-acetyl-alpha-D-glucosamine biosynthesis; N-acetyl-alpha-D-glucosamine 1-phosphate from alpha-D-glucosamine 6-phosphate (route I): step 1/2.</text>
</comment>
<keyword evidence="1 3" id="KW-0808">Transferase</keyword>
<dbReference type="EMBL" id="CAWUHB010000032">
    <property type="protein sequence ID" value="CAK7225053.1"/>
    <property type="molecule type" value="Genomic_DNA"/>
</dbReference>
<dbReference type="Gene3D" id="3.40.630.30">
    <property type="match status" value="1"/>
</dbReference>
<dbReference type="InterPro" id="IPR000182">
    <property type="entry name" value="GNAT_dom"/>
</dbReference>
<protein>
    <recommendedName>
        <fullName evidence="1">Glucosamine 6-phosphate N-acetyltransferase</fullName>
        <ecNumber evidence="1">2.3.1.4</ecNumber>
    </recommendedName>
</protein>
<keyword evidence="1 3" id="KW-0012">Acyltransferase</keyword>
<feature type="domain" description="N-acetyltransferase" evidence="2">
    <location>
        <begin position="24"/>
        <end position="175"/>
    </location>
</feature>
<name>A0ABP0BZK4_9PEZI</name>
<dbReference type="PANTHER" id="PTHR13355">
    <property type="entry name" value="GLUCOSAMINE 6-PHOSPHATE N-ACETYLTRANSFERASE"/>
    <property type="match status" value="1"/>
</dbReference>
<comment type="caution">
    <text evidence="3">The sequence shown here is derived from an EMBL/GenBank/DDBJ whole genome shotgun (WGS) entry which is preliminary data.</text>
</comment>
<evidence type="ECO:0000313" key="4">
    <source>
        <dbReference type="Proteomes" id="UP001642405"/>
    </source>
</evidence>
<accession>A0ABP0BZK4</accession>
<comment type="catalytic activity">
    <reaction evidence="1">
        <text>D-glucosamine 6-phosphate + acetyl-CoA = N-acetyl-D-glucosamine 6-phosphate + CoA + H(+)</text>
        <dbReference type="Rhea" id="RHEA:10292"/>
        <dbReference type="ChEBI" id="CHEBI:15378"/>
        <dbReference type="ChEBI" id="CHEBI:57287"/>
        <dbReference type="ChEBI" id="CHEBI:57288"/>
        <dbReference type="ChEBI" id="CHEBI:57513"/>
        <dbReference type="ChEBI" id="CHEBI:58725"/>
        <dbReference type="EC" id="2.3.1.4"/>
    </reaction>
</comment>
<sequence length="175" mass="19233">MVTDGLFGDDLVSQEVVAQLPEGYRVRSLRSTDFATGFLDCLRVLTTVGDITEAAFIERYNFFAKQSGTYFVLVIEDAAGKVVGTGALVVERKFIHNLGIVGHIEDIAVAKDQQGKKLGLRIIQALDFIAERVGCYKTILDCSEANEGFYVKCGFRRAGLEMAHYYGTSTKTSTL</sequence>
<reference evidence="3 4" key="1">
    <citation type="submission" date="2024-01" db="EMBL/GenBank/DDBJ databases">
        <authorList>
            <person name="Allen C."/>
            <person name="Tagirdzhanova G."/>
        </authorList>
    </citation>
    <scope>NUCLEOTIDE SEQUENCE [LARGE SCALE GENOMIC DNA]</scope>
</reference>
<gene>
    <name evidence="3" type="primary">GNA1</name>
    <name evidence="3" type="ORF">SCUCBS95973_005730</name>
</gene>
<dbReference type="PANTHER" id="PTHR13355:SF11">
    <property type="entry name" value="GLUCOSAMINE 6-PHOSPHATE N-ACETYLTRANSFERASE"/>
    <property type="match status" value="1"/>
</dbReference>
<dbReference type="SUPFAM" id="SSF55729">
    <property type="entry name" value="Acyl-CoA N-acyltransferases (Nat)"/>
    <property type="match status" value="1"/>
</dbReference>
<organism evidence="3 4">
    <name type="scientific">Sporothrix curviconia</name>
    <dbReference type="NCBI Taxonomy" id="1260050"/>
    <lineage>
        <taxon>Eukaryota</taxon>
        <taxon>Fungi</taxon>
        <taxon>Dikarya</taxon>
        <taxon>Ascomycota</taxon>
        <taxon>Pezizomycotina</taxon>
        <taxon>Sordariomycetes</taxon>
        <taxon>Sordariomycetidae</taxon>
        <taxon>Ophiostomatales</taxon>
        <taxon>Ophiostomataceae</taxon>
        <taxon>Sporothrix</taxon>
    </lineage>
</organism>
<evidence type="ECO:0000256" key="1">
    <source>
        <dbReference type="RuleBase" id="RU365086"/>
    </source>
</evidence>
<dbReference type="Proteomes" id="UP001642405">
    <property type="component" value="Unassembled WGS sequence"/>
</dbReference>
<dbReference type="EC" id="2.3.1.4" evidence="1"/>
<dbReference type="CDD" id="cd04301">
    <property type="entry name" value="NAT_SF"/>
    <property type="match status" value="1"/>
</dbReference>
<evidence type="ECO:0000259" key="2">
    <source>
        <dbReference type="PROSITE" id="PS51186"/>
    </source>
</evidence>
<dbReference type="InterPro" id="IPR039143">
    <property type="entry name" value="GNPNAT1-like"/>
</dbReference>
<evidence type="ECO:0000313" key="3">
    <source>
        <dbReference type="EMBL" id="CAK7225053.1"/>
    </source>
</evidence>
<dbReference type="GO" id="GO:0004343">
    <property type="term" value="F:glucosamine 6-phosphate N-acetyltransferase activity"/>
    <property type="evidence" value="ECO:0007669"/>
    <property type="project" value="UniProtKB-EC"/>
</dbReference>
<dbReference type="PROSITE" id="PS51186">
    <property type="entry name" value="GNAT"/>
    <property type="match status" value="1"/>
</dbReference>
<comment type="similarity">
    <text evidence="1">Belongs to the acetyltransferase family. GNA1 subfamily.</text>
</comment>